<feature type="compositionally biased region" description="Low complexity" evidence="1">
    <location>
        <begin position="102"/>
        <end position="112"/>
    </location>
</feature>
<feature type="compositionally biased region" description="Basic and acidic residues" evidence="1">
    <location>
        <begin position="867"/>
        <end position="882"/>
    </location>
</feature>
<organism evidence="2 3">
    <name type="scientific">Jaapia argillacea MUCL 33604</name>
    <dbReference type="NCBI Taxonomy" id="933084"/>
    <lineage>
        <taxon>Eukaryota</taxon>
        <taxon>Fungi</taxon>
        <taxon>Dikarya</taxon>
        <taxon>Basidiomycota</taxon>
        <taxon>Agaricomycotina</taxon>
        <taxon>Agaricomycetes</taxon>
        <taxon>Agaricomycetidae</taxon>
        <taxon>Jaapiales</taxon>
        <taxon>Jaapiaceae</taxon>
        <taxon>Jaapia</taxon>
    </lineage>
</organism>
<feature type="compositionally biased region" description="Polar residues" evidence="1">
    <location>
        <begin position="50"/>
        <end position="60"/>
    </location>
</feature>
<feature type="compositionally biased region" description="Pro residues" evidence="1">
    <location>
        <begin position="214"/>
        <end position="230"/>
    </location>
</feature>
<feature type="compositionally biased region" description="Low complexity" evidence="1">
    <location>
        <begin position="399"/>
        <end position="415"/>
    </location>
</feature>
<feature type="compositionally biased region" description="Polar residues" evidence="1">
    <location>
        <begin position="283"/>
        <end position="302"/>
    </location>
</feature>
<feature type="region of interest" description="Disordered" evidence="1">
    <location>
        <begin position="1154"/>
        <end position="1236"/>
    </location>
</feature>
<keyword evidence="3" id="KW-1185">Reference proteome</keyword>
<feature type="compositionally biased region" description="Polar residues" evidence="1">
    <location>
        <begin position="613"/>
        <end position="625"/>
    </location>
</feature>
<dbReference type="InParanoid" id="A0A067Q9X4"/>
<feature type="compositionally biased region" description="Polar residues" evidence="1">
    <location>
        <begin position="363"/>
        <end position="398"/>
    </location>
</feature>
<evidence type="ECO:0000256" key="1">
    <source>
        <dbReference type="SAM" id="MobiDB-lite"/>
    </source>
</evidence>
<dbReference type="EMBL" id="KL197710">
    <property type="protein sequence ID" value="KDQ62925.1"/>
    <property type="molecule type" value="Genomic_DNA"/>
</dbReference>
<feature type="compositionally biased region" description="Polar residues" evidence="1">
    <location>
        <begin position="499"/>
        <end position="509"/>
    </location>
</feature>
<dbReference type="Proteomes" id="UP000027265">
    <property type="component" value="Unassembled WGS sequence"/>
</dbReference>
<feature type="compositionally biased region" description="Low complexity" evidence="1">
    <location>
        <begin position="312"/>
        <end position="329"/>
    </location>
</feature>
<feature type="region of interest" description="Disordered" evidence="1">
    <location>
        <begin position="452"/>
        <end position="921"/>
    </location>
</feature>
<feature type="compositionally biased region" description="Polar residues" evidence="1">
    <location>
        <begin position="233"/>
        <end position="244"/>
    </location>
</feature>
<accession>A0A067Q9X4</accession>
<dbReference type="STRING" id="933084.A0A067Q9X4"/>
<dbReference type="HOGENOM" id="CLU_003636_0_0_1"/>
<dbReference type="AlphaFoldDB" id="A0A067Q9X4"/>
<reference evidence="3" key="1">
    <citation type="journal article" date="2014" name="Proc. Natl. Acad. Sci. U.S.A.">
        <title>Extensive sampling of basidiomycete genomes demonstrates inadequacy of the white-rot/brown-rot paradigm for wood decay fungi.</title>
        <authorList>
            <person name="Riley R."/>
            <person name="Salamov A.A."/>
            <person name="Brown D.W."/>
            <person name="Nagy L.G."/>
            <person name="Floudas D."/>
            <person name="Held B.W."/>
            <person name="Levasseur A."/>
            <person name="Lombard V."/>
            <person name="Morin E."/>
            <person name="Otillar R."/>
            <person name="Lindquist E.A."/>
            <person name="Sun H."/>
            <person name="LaButti K.M."/>
            <person name="Schmutz J."/>
            <person name="Jabbour D."/>
            <person name="Luo H."/>
            <person name="Baker S.E."/>
            <person name="Pisabarro A.G."/>
            <person name="Walton J.D."/>
            <person name="Blanchette R.A."/>
            <person name="Henrissat B."/>
            <person name="Martin F."/>
            <person name="Cullen D."/>
            <person name="Hibbett D.S."/>
            <person name="Grigoriev I.V."/>
        </authorList>
    </citation>
    <scope>NUCLEOTIDE SEQUENCE [LARGE SCALE GENOMIC DNA]</scope>
    <source>
        <strain evidence="3">MUCL 33604</strain>
    </source>
</reference>
<name>A0A067Q9X4_9AGAM</name>
<dbReference type="OrthoDB" id="2687738at2759"/>
<gene>
    <name evidence="2" type="ORF">JAAARDRAFT_44009</name>
</gene>
<feature type="compositionally biased region" description="Acidic residues" evidence="1">
    <location>
        <begin position="330"/>
        <end position="340"/>
    </location>
</feature>
<evidence type="ECO:0000313" key="2">
    <source>
        <dbReference type="EMBL" id="KDQ62925.1"/>
    </source>
</evidence>
<feature type="compositionally biased region" description="Low complexity" evidence="1">
    <location>
        <begin position="846"/>
        <end position="859"/>
    </location>
</feature>
<evidence type="ECO:0000313" key="3">
    <source>
        <dbReference type="Proteomes" id="UP000027265"/>
    </source>
</evidence>
<feature type="region of interest" description="Disordered" evidence="1">
    <location>
        <begin position="1"/>
        <end position="440"/>
    </location>
</feature>
<feature type="compositionally biased region" description="Basic and acidic residues" evidence="1">
    <location>
        <begin position="535"/>
        <end position="565"/>
    </location>
</feature>
<feature type="compositionally biased region" description="Low complexity" evidence="1">
    <location>
        <begin position="626"/>
        <end position="665"/>
    </location>
</feature>
<feature type="compositionally biased region" description="Low complexity" evidence="1">
    <location>
        <begin position="701"/>
        <end position="814"/>
    </location>
</feature>
<protein>
    <submittedName>
        <fullName evidence="2">Uncharacterized protein</fullName>
    </submittedName>
</protein>
<sequence length="1236" mass="129577">MTLLGLFQKRDKHQKVSKAGSNGSLAAEAPLSRATSTNTEELVDTEYILPSSSTPASHNGNGFYKGPPTASSSKVKLPGFRRQHAAAPLPDSHSNGAPTRVSKSSNFSSADSAETDADLLQVPPDRKSLFTSFGGDRSTRSLPDPRPSNDSHVSMRKVSITSTEASPPPGSTGKKSGGLFGWARRERTKSKAAEPPPPPTIESFNLKSFRHVTPEPPALPTAAALPPPLRPRGNSNASDTSQRISVAAFREAQARRSQAGSPVQSLKPPSTLDLPLISRPSPAITTTPRTQSETKVPTSASAPPSHLRSPPRRATAPAPAVASLSTTSESESEESESDEESPSRAARHRTITRASAKAKSELGHSSPSSNRTITRLSSAKHGQQTLSSGTAASGPSPESTRTPSISGTTISRSSTVYSRKRASVSTSALQPNAAAKRASAVITANSAMAAALASGPPFSSHKRVPAHDSDTDESASGSDSEDDAPLSSLLNPKRPGTAMSHTSTSTSRSAMMKRAPAKPLIDINSLTHGAPPTLPHRDEMQDEKEKEKPKNEKPQEKPKPREKEIFSPTNVSARLATLAKGIGSKSAENLIERGLDSSLSSAARPRPRRETMSPPSSARFSNFDQLSLSPFPSPMLSPKSPESQSVLTSSPTSLSPSPLASPTESATKRIFPTPVRSLSPPPSFTVTSRPQSHHPSPPSAPSVASSSSSINHPPASAPHFHPSTAPRKSSFASASSSASPSPSSNPSAPRQSSYGLGSPPASSAPSNSPAPRKLTNSALSSPAASPPSSNAPVPRKSTSSSASSPSTVSGSGRPTLVSLIPASATGFGNAPIPNKPFAPHPRILRGNSPSSSTGDSSSGRAPYTPRDGSEYGNDRDRDRWDAKSAASAKKSHRKSGSVSFEDELDARGRSGAIARERMEKVDIEVEENRRRERRRSEAKAAIELGNIVNGRGPMLDDDDDDEDPRMSTNMGPRMQQMMNPMMGMGGGMGGMNLSPQPGGQMNWGGWQSQMPTGQQPMLSPQQFMIPPPPPNADPNYFAAHQHAMMIAKQAYQYAVAQQAMAAAADEWERGSSFGGSRAPSSYMGGGGGFGMGSPGMGWGGQNMMFPGAAMSMYAGSAVGDTASDAGGWASKSVYGEAFGPSAGNRSGFFVQQQQASYARSDFGTSGQSSQDQQRRRQGQQQQQSPSGGGGGRGGQRPRTKSIPEAPESPTRPSFPGQRKAGPPSSWSARYQTALRD</sequence>
<feature type="compositionally biased region" description="Polar residues" evidence="1">
    <location>
        <begin position="255"/>
        <end position="268"/>
    </location>
</feature>
<proteinExistence type="predicted"/>
<feature type="compositionally biased region" description="Basic and acidic residues" evidence="1">
    <location>
        <begin position="183"/>
        <end position="192"/>
    </location>
</feature>